<dbReference type="OrthoDB" id="6355773at2759"/>
<name>A0A553PQM4_TIGCA</name>
<dbReference type="STRING" id="6832.A0A553PQM4"/>
<dbReference type="InterPro" id="IPR000618">
    <property type="entry name" value="Insect_cuticle"/>
</dbReference>
<accession>A0A553PQM4</accession>
<keyword evidence="4" id="KW-1185">Reference proteome</keyword>
<evidence type="ECO:0000256" key="1">
    <source>
        <dbReference type="PROSITE-ProRule" id="PRU00497"/>
    </source>
</evidence>
<keyword evidence="2" id="KW-0732">Signal</keyword>
<dbReference type="PANTHER" id="PTHR10380:SF196">
    <property type="entry name" value="CUTICULAR PROTEIN 72EA"/>
    <property type="match status" value="1"/>
</dbReference>
<dbReference type="PROSITE" id="PS51155">
    <property type="entry name" value="CHIT_BIND_RR_2"/>
    <property type="match status" value="1"/>
</dbReference>
<dbReference type="EMBL" id="VCGU01000002">
    <property type="protein sequence ID" value="TRY79988.1"/>
    <property type="molecule type" value="Genomic_DNA"/>
</dbReference>
<proteinExistence type="predicted"/>
<dbReference type="Pfam" id="PF00379">
    <property type="entry name" value="Chitin_bind_4"/>
    <property type="match status" value="1"/>
</dbReference>
<evidence type="ECO:0000256" key="2">
    <source>
        <dbReference type="SAM" id="SignalP"/>
    </source>
</evidence>
<dbReference type="PANTHER" id="PTHR10380">
    <property type="entry name" value="CUTICLE PROTEIN"/>
    <property type="match status" value="1"/>
</dbReference>
<feature type="signal peptide" evidence="2">
    <location>
        <begin position="1"/>
        <end position="17"/>
    </location>
</feature>
<organism evidence="3 4">
    <name type="scientific">Tigriopus californicus</name>
    <name type="common">Marine copepod</name>
    <dbReference type="NCBI Taxonomy" id="6832"/>
    <lineage>
        <taxon>Eukaryota</taxon>
        <taxon>Metazoa</taxon>
        <taxon>Ecdysozoa</taxon>
        <taxon>Arthropoda</taxon>
        <taxon>Crustacea</taxon>
        <taxon>Multicrustacea</taxon>
        <taxon>Hexanauplia</taxon>
        <taxon>Copepoda</taxon>
        <taxon>Harpacticoida</taxon>
        <taxon>Harpacticidae</taxon>
        <taxon>Tigriopus</taxon>
    </lineage>
</organism>
<dbReference type="GO" id="GO:0062129">
    <property type="term" value="C:chitin-based extracellular matrix"/>
    <property type="evidence" value="ECO:0007669"/>
    <property type="project" value="TreeGrafter"/>
</dbReference>
<dbReference type="Proteomes" id="UP000318571">
    <property type="component" value="Chromosome 6"/>
</dbReference>
<dbReference type="GO" id="GO:0008010">
    <property type="term" value="F:structural constituent of chitin-based larval cuticle"/>
    <property type="evidence" value="ECO:0007669"/>
    <property type="project" value="TreeGrafter"/>
</dbReference>
<gene>
    <name evidence="3" type="ORF">TCAL_11363</name>
</gene>
<evidence type="ECO:0000313" key="4">
    <source>
        <dbReference type="Proteomes" id="UP000318571"/>
    </source>
</evidence>
<reference evidence="3 4" key="1">
    <citation type="journal article" date="2018" name="Nat. Ecol. Evol.">
        <title>Genomic signatures of mitonuclear coevolution across populations of Tigriopus californicus.</title>
        <authorList>
            <person name="Barreto F.S."/>
            <person name="Watson E.T."/>
            <person name="Lima T.G."/>
            <person name="Willett C.S."/>
            <person name="Edmands S."/>
            <person name="Li W."/>
            <person name="Burton R.S."/>
        </authorList>
    </citation>
    <scope>NUCLEOTIDE SEQUENCE [LARGE SCALE GENOMIC DNA]</scope>
    <source>
        <strain evidence="3 4">San Diego</strain>
    </source>
</reference>
<protein>
    <recommendedName>
        <fullName evidence="5">Cuticle protein 6</fullName>
    </recommendedName>
</protein>
<dbReference type="AlphaFoldDB" id="A0A553PQM4"/>
<feature type="chain" id="PRO_5021873220" description="Cuticle protein 6" evidence="2">
    <location>
        <begin position="18"/>
        <end position="301"/>
    </location>
</feature>
<dbReference type="InterPro" id="IPR050468">
    <property type="entry name" value="Cuticle_Struct_Prot"/>
</dbReference>
<evidence type="ECO:0000313" key="3">
    <source>
        <dbReference type="EMBL" id="TRY79988.1"/>
    </source>
</evidence>
<sequence length="301" mass="32733">MKLIILSVLLVGSQVWAESNPDSSADADSAPDAQYTNLLSHAVNAYASADELINSPVNTQYHAQSELGEYSYGFDNPLSSKQEVKTADGVVQGSYSYASPDGRLITNNYISDDYGFRSSLAPSNGEDNGYGPGLLDLPDSPVGYSPIADIAPEIVAAYDQPQRYAPAQPALRVHPAVPDHVSVTSPGFEEQPHIPVGPDNYGPVAHEALPSGYAGSPQALPQLPTGTLHYSAHIEPVAPVVSKSAYSGYPFSRNTYRRTFPNQGYQYHRSHPFRQHGYSRPSYYSGNGYNNYNGYSSRYYH</sequence>
<comment type="caution">
    <text evidence="3">The sequence shown here is derived from an EMBL/GenBank/DDBJ whole genome shotgun (WGS) entry which is preliminary data.</text>
</comment>
<keyword evidence="1" id="KW-0193">Cuticle</keyword>
<evidence type="ECO:0008006" key="5">
    <source>
        <dbReference type="Google" id="ProtNLM"/>
    </source>
</evidence>